<reference evidence="1 2" key="1">
    <citation type="journal article" date="2024" name="Plant Biotechnol. J.">
        <title>Genome and CRISPR/Cas9 system of a widespread forest tree (Populus alba) in the world.</title>
        <authorList>
            <person name="Liu Y.J."/>
            <person name="Jiang P.F."/>
            <person name="Han X.M."/>
            <person name="Li X.Y."/>
            <person name="Wang H.M."/>
            <person name="Wang Y.J."/>
            <person name="Wang X.X."/>
            <person name="Zeng Q.Y."/>
        </authorList>
    </citation>
    <scope>NUCLEOTIDE SEQUENCE [LARGE SCALE GENOMIC DNA]</scope>
    <source>
        <strain evidence="2">cv. PAL-ZL1</strain>
    </source>
</reference>
<keyword evidence="2" id="KW-1185">Reference proteome</keyword>
<gene>
    <name evidence="1" type="ORF">D5086_018347</name>
</gene>
<protein>
    <submittedName>
        <fullName evidence="1">Uncharacterized protein</fullName>
    </submittedName>
</protein>
<sequence>MKKFRLLKGCYDRGYFIGVEPFGCEYEISVSANGSSHATKGANDGAERPHISKDKRATAHPSVVTKLNNVLNGLEVVIDGKSITSNGLFAITWFAILAIVSKLLGLARTRSLDEGLVS</sequence>
<comment type="caution">
    <text evidence="1">The sequence shown here is derived from an EMBL/GenBank/DDBJ whole genome shotgun (WGS) entry which is preliminary data.</text>
</comment>
<proteinExistence type="predicted"/>
<evidence type="ECO:0000313" key="1">
    <source>
        <dbReference type="EMBL" id="KAL3580512.1"/>
    </source>
</evidence>
<dbReference type="Proteomes" id="UP000309997">
    <property type="component" value="Unassembled WGS sequence"/>
</dbReference>
<accession>A0ACC4BPG6</accession>
<dbReference type="EMBL" id="RCHU02000009">
    <property type="protein sequence ID" value="KAL3580512.1"/>
    <property type="molecule type" value="Genomic_DNA"/>
</dbReference>
<evidence type="ECO:0000313" key="2">
    <source>
        <dbReference type="Proteomes" id="UP000309997"/>
    </source>
</evidence>
<name>A0ACC4BPG6_POPAL</name>
<organism evidence="1 2">
    <name type="scientific">Populus alba</name>
    <name type="common">White poplar</name>
    <dbReference type="NCBI Taxonomy" id="43335"/>
    <lineage>
        <taxon>Eukaryota</taxon>
        <taxon>Viridiplantae</taxon>
        <taxon>Streptophyta</taxon>
        <taxon>Embryophyta</taxon>
        <taxon>Tracheophyta</taxon>
        <taxon>Spermatophyta</taxon>
        <taxon>Magnoliopsida</taxon>
        <taxon>eudicotyledons</taxon>
        <taxon>Gunneridae</taxon>
        <taxon>Pentapetalae</taxon>
        <taxon>rosids</taxon>
        <taxon>fabids</taxon>
        <taxon>Malpighiales</taxon>
        <taxon>Salicaceae</taxon>
        <taxon>Saliceae</taxon>
        <taxon>Populus</taxon>
    </lineage>
</organism>